<dbReference type="Proteomes" id="UP000297299">
    <property type="component" value="Unassembled WGS sequence"/>
</dbReference>
<evidence type="ECO:0000313" key="3">
    <source>
        <dbReference type="EMBL" id="TEY47387.1"/>
    </source>
</evidence>
<feature type="chain" id="PRO_5021412376" evidence="2">
    <location>
        <begin position="20"/>
        <end position="372"/>
    </location>
</feature>
<feature type="signal peptide" evidence="2">
    <location>
        <begin position="1"/>
        <end position="19"/>
    </location>
</feature>
<organism evidence="3 4">
    <name type="scientific">Botryotinia calthae</name>
    <dbReference type="NCBI Taxonomy" id="38488"/>
    <lineage>
        <taxon>Eukaryota</taxon>
        <taxon>Fungi</taxon>
        <taxon>Dikarya</taxon>
        <taxon>Ascomycota</taxon>
        <taxon>Pezizomycotina</taxon>
        <taxon>Leotiomycetes</taxon>
        <taxon>Helotiales</taxon>
        <taxon>Sclerotiniaceae</taxon>
        <taxon>Botryotinia</taxon>
    </lineage>
</organism>
<reference evidence="3 4" key="1">
    <citation type="submission" date="2017-11" db="EMBL/GenBank/DDBJ databases">
        <title>Comparative genomics of Botrytis spp.</title>
        <authorList>
            <person name="Valero-Jimenez C.A."/>
            <person name="Tapia P."/>
            <person name="Veloso J."/>
            <person name="Silva-Moreno E."/>
            <person name="Staats M."/>
            <person name="Valdes J.H."/>
            <person name="Van Kan J.A.L."/>
        </authorList>
    </citation>
    <scope>NUCLEOTIDE SEQUENCE [LARGE SCALE GENOMIC DNA]</scope>
    <source>
        <strain evidence="3 4">MUCL2830</strain>
    </source>
</reference>
<gene>
    <name evidence="3" type="ORF">BOTCAL_0306g00070</name>
</gene>
<accession>A0A4Y8CU68</accession>
<evidence type="ECO:0000313" key="4">
    <source>
        <dbReference type="Proteomes" id="UP000297299"/>
    </source>
</evidence>
<feature type="region of interest" description="Disordered" evidence="1">
    <location>
        <begin position="351"/>
        <end position="372"/>
    </location>
</feature>
<feature type="compositionally biased region" description="Pro residues" evidence="1">
    <location>
        <begin position="351"/>
        <end position="365"/>
    </location>
</feature>
<comment type="caution">
    <text evidence="3">The sequence shown here is derived from an EMBL/GenBank/DDBJ whole genome shotgun (WGS) entry which is preliminary data.</text>
</comment>
<evidence type="ECO:0000256" key="1">
    <source>
        <dbReference type="SAM" id="MobiDB-lite"/>
    </source>
</evidence>
<dbReference type="AlphaFoldDB" id="A0A4Y8CU68"/>
<keyword evidence="2" id="KW-0732">Signal</keyword>
<protein>
    <submittedName>
        <fullName evidence="3">Uncharacterized protein</fullName>
    </submittedName>
</protein>
<sequence>MKWAIISSLVLNFARHAITSPVPADSIPYKKYVKGDTYSQPQLQEIIVDALELNLRLGFQGVTGHFEIDISFAVAGTYAVLIFTSESLLKHRKGIKRKLSRKNSNPELDAFTLTLELETMLSKSMYEIVSTTIHSPPANSTTSFSSSEETRSITAAFLTNQSNHINKTAYAYSPDISITATSAPRGKLSGPSTILFSISTSAIISHNRLVQAHTSETKSSSIDVIKILNYYDSTTASDASFPIASTDNIFNVPTESEKHDDSMSTLNDLPVITVNSTGTYTVYSCAKEAIWCPSTMPFPLILTKTIAEHTAIDSSLSSPVRAPTIHTVSAQPPPLSPPILPFYFPPSIPPKSPTHIPPSAPPLTPPSSATVP</sequence>
<name>A0A4Y8CU68_9HELO</name>
<evidence type="ECO:0000256" key="2">
    <source>
        <dbReference type="SAM" id="SignalP"/>
    </source>
</evidence>
<keyword evidence="4" id="KW-1185">Reference proteome</keyword>
<dbReference type="EMBL" id="PHWZ01000305">
    <property type="protein sequence ID" value="TEY47387.1"/>
    <property type="molecule type" value="Genomic_DNA"/>
</dbReference>
<proteinExistence type="predicted"/>
<dbReference type="OrthoDB" id="4733706at2759"/>